<dbReference type="EMBL" id="KZ107844">
    <property type="protein sequence ID" value="OSS49100.1"/>
    <property type="molecule type" value="Genomic_DNA"/>
</dbReference>
<dbReference type="Pfam" id="PF08787">
    <property type="entry name" value="Alginate_lyase2"/>
    <property type="match status" value="1"/>
</dbReference>
<dbReference type="SUPFAM" id="SSF49899">
    <property type="entry name" value="Concanavalin A-like lectins/glucanases"/>
    <property type="match status" value="1"/>
</dbReference>
<proteinExistence type="predicted"/>
<evidence type="ECO:0000313" key="4">
    <source>
        <dbReference type="Proteomes" id="UP000193240"/>
    </source>
</evidence>
<evidence type="ECO:0000259" key="2">
    <source>
        <dbReference type="Pfam" id="PF08787"/>
    </source>
</evidence>
<dbReference type="Proteomes" id="UP000193240">
    <property type="component" value="Unassembled WGS sequence"/>
</dbReference>
<dbReference type="InterPro" id="IPR013320">
    <property type="entry name" value="ConA-like_dom_sf"/>
</dbReference>
<dbReference type="AlphaFoldDB" id="A0A1Y2LYZ2"/>
<protein>
    <recommendedName>
        <fullName evidence="2">Alginate lyase 2 domain-containing protein</fullName>
    </recommendedName>
</protein>
<dbReference type="InterPro" id="IPR014895">
    <property type="entry name" value="Alginate_lyase_2"/>
</dbReference>
<sequence length="258" mass="27732">MALKISLSSVLFLGATALTIHSTDDLPTLATSNDLNCAPGGNFDLKAFNLQLPTGSSGKVDQISGVKLAGCQGWSSPDYFYTSSSGALMMKVPSRSVCVTTPNSKHCRTELRESLPKSWDPKNSVNVLKVTLSVPTPDDSKYGTVIGQVKVDDDISKKPVAELFYNRSGNLTIGVSQIPDVSSLKMTVVGHVEVGNTFQYQLSYESGKLGVQIDGGEKKIMGTGELKSPRSYFKVGNYNQGHEPSEVVLNDVQIKHQA</sequence>
<gene>
    <name evidence="3" type="ORF">B5807_05333</name>
</gene>
<feature type="domain" description="Alginate lyase 2" evidence="2">
    <location>
        <begin position="43"/>
        <end position="256"/>
    </location>
</feature>
<feature type="chain" id="PRO_5011001941" description="Alginate lyase 2 domain-containing protein" evidence="1">
    <location>
        <begin position="18"/>
        <end position="258"/>
    </location>
</feature>
<feature type="signal peptide" evidence="1">
    <location>
        <begin position="1"/>
        <end position="17"/>
    </location>
</feature>
<accession>A0A1Y2LYZ2</accession>
<organism evidence="3 4">
    <name type="scientific">Epicoccum nigrum</name>
    <name type="common">Soil fungus</name>
    <name type="synonym">Epicoccum purpurascens</name>
    <dbReference type="NCBI Taxonomy" id="105696"/>
    <lineage>
        <taxon>Eukaryota</taxon>
        <taxon>Fungi</taxon>
        <taxon>Dikarya</taxon>
        <taxon>Ascomycota</taxon>
        <taxon>Pezizomycotina</taxon>
        <taxon>Dothideomycetes</taxon>
        <taxon>Pleosporomycetidae</taxon>
        <taxon>Pleosporales</taxon>
        <taxon>Pleosporineae</taxon>
        <taxon>Didymellaceae</taxon>
        <taxon>Epicoccum</taxon>
    </lineage>
</organism>
<dbReference type="OMA" id="WNETTSH"/>
<evidence type="ECO:0000256" key="1">
    <source>
        <dbReference type="SAM" id="SignalP"/>
    </source>
</evidence>
<dbReference type="Gene3D" id="2.60.120.200">
    <property type="match status" value="1"/>
</dbReference>
<dbReference type="InParanoid" id="A0A1Y2LYZ2"/>
<reference evidence="3 4" key="1">
    <citation type="journal article" date="2017" name="Genome Announc.">
        <title>Genome sequence of the saprophytic ascomycete Epicoccum nigrum ICMP 19927 strain isolated from New Zealand.</title>
        <authorList>
            <person name="Fokin M."/>
            <person name="Fleetwood D."/>
            <person name="Weir B.S."/>
            <person name="Villas-Boas S.G."/>
        </authorList>
    </citation>
    <scope>NUCLEOTIDE SEQUENCE [LARGE SCALE GENOMIC DNA]</scope>
    <source>
        <strain evidence="3 4">ICMP 19927</strain>
    </source>
</reference>
<keyword evidence="1" id="KW-0732">Signal</keyword>
<name>A0A1Y2LYZ2_EPING</name>
<keyword evidence="4" id="KW-1185">Reference proteome</keyword>
<evidence type="ECO:0000313" key="3">
    <source>
        <dbReference type="EMBL" id="OSS49100.1"/>
    </source>
</evidence>